<dbReference type="PANTHER" id="PTHR43065">
    <property type="entry name" value="SENSOR HISTIDINE KINASE"/>
    <property type="match status" value="1"/>
</dbReference>
<evidence type="ECO:0000259" key="6">
    <source>
        <dbReference type="PROSITE" id="PS50109"/>
    </source>
</evidence>
<dbReference type="EC" id="2.7.13.3" evidence="2"/>
<dbReference type="Gene3D" id="2.60.120.10">
    <property type="entry name" value="Jelly Rolls"/>
    <property type="match status" value="1"/>
</dbReference>
<dbReference type="PRINTS" id="PR00344">
    <property type="entry name" value="BCTRLSENSOR"/>
</dbReference>
<evidence type="ECO:0000256" key="4">
    <source>
        <dbReference type="ARBA" id="ARBA00023012"/>
    </source>
</evidence>
<dbReference type="InterPro" id="IPR004358">
    <property type="entry name" value="Sig_transdc_His_kin-like_C"/>
</dbReference>
<dbReference type="Gene3D" id="3.30.565.10">
    <property type="entry name" value="Histidine kinase-like ATPase, C-terminal domain"/>
    <property type="match status" value="1"/>
</dbReference>
<dbReference type="SUPFAM" id="SSF55874">
    <property type="entry name" value="ATPase domain of HSP90 chaperone/DNA topoisomerase II/histidine kinase"/>
    <property type="match status" value="1"/>
</dbReference>
<comment type="catalytic activity">
    <reaction evidence="1">
        <text>ATP + protein L-histidine = ADP + protein N-phospho-L-histidine.</text>
        <dbReference type="EC" id="2.7.13.3"/>
    </reaction>
</comment>
<keyword evidence="8" id="KW-1185">Reference proteome</keyword>
<dbReference type="RefSeq" id="WP_397081894.1">
    <property type="nucleotide sequence ID" value="NZ_JBITGY010000003.1"/>
</dbReference>
<dbReference type="Proteomes" id="UP001612741">
    <property type="component" value="Unassembled WGS sequence"/>
</dbReference>
<evidence type="ECO:0000256" key="2">
    <source>
        <dbReference type="ARBA" id="ARBA00012438"/>
    </source>
</evidence>
<dbReference type="InterPro" id="IPR018490">
    <property type="entry name" value="cNMP-bd_dom_sf"/>
</dbReference>
<dbReference type="GO" id="GO:0005524">
    <property type="term" value="F:ATP binding"/>
    <property type="evidence" value="ECO:0007669"/>
    <property type="project" value="UniProtKB-KW"/>
</dbReference>
<feature type="domain" description="Histidine kinase" evidence="6">
    <location>
        <begin position="312"/>
        <end position="489"/>
    </location>
</feature>
<evidence type="ECO:0000313" key="7">
    <source>
        <dbReference type="EMBL" id="MFI6498667.1"/>
    </source>
</evidence>
<sequence length="495" mass="53615">MTNQHGGQPDAGCGVVEGGYGPIDIDELRKLFLFEKLTDGQLTKLATSGKVVAFEAGQDVVTQGEPAECFAVLISGEIQMIQETVSAGTVAMPRTSQPGVYGGATSAYLADRAPDTYQHTLRATAPTRMFILPAKKFAHIVTEWFPMAMHLLDGVLSGGRMQREIIDRRQRLTALGTITAGLTHELNNPAAAAVRAVGELRQLIKESRMQLAQLAEDGIPPQKLRTMIEMQDACASAVGQLPPRSPLEISDAEDELGEALEAIGVDDAWDLAPALVNAGFDQMNLDKIVQKVGREHVPGAVRWLADAVEISQMLNEVTEATERITKLLASAKQYSQMDRAPFQMVDVHDLLDSTVTIFRGKIGPGITVVTDFDRTLPEIPAYAGELNQVWTNLIHNALDAMGSEGTLTIRTAHDEDEAIIEIGDTGPGVPDAIKDRIFEPFFTTKTVGQGTGLGLDISYRIVAGRHGGELKCRSVPGDTWFEVRLPLKETVQTQP</sequence>
<dbReference type="Pfam" id="PF02518">
    <property type="entry name" value="HATPase_c"/>
    <property type="match status" value="1"/>
</dbReference>
<dbReference type="PROSITE" id="PS50109">
    <property type="entry name" value="HIS_KIN"/>
    <property type="match status" value="1"/>
</dbReference>
<dbReference type="EMBL" id="JBITGY010000003">
    <property type="protein sequence ID" value="MFI6498667.1"/>
    <property type="molecule type" value="Genomic_DNA"/>
</dbReference>
<name>A0ABW7YRX6_9ACTN</name>
<keyword evidence="3" id="KW-0418">Kinase</keyword>
<evidence type="ECO:0000256" key="3">
    <source>
        <dbReference type="ARBA" id="ARBA00022777"/>
    </source>
</evidence>
<dbReference type="InterPro" id="IPR000595">
    <property type="entry name" value="cNMP-bd_dom"/>
</dbReference>
<evidence type="ECO:0000259" key="5">
    <source>
        <dbReference type="PROSITE" id="PS50042"/>
    </source>
</evidence>
<dbReference type="InterPro" id="IPR014710">
    <property type="entry name" value="RmlC-like_jellyroll"/>
</dbReference>
<proteinExistence type="predicted"/>
<accession>A0ABW7YRX6</accession>
<evidence type="ECO:0000313" key="8">
    <source>
        <dbReference type="Proteomes" id="UP001612741"/>
    </source>
</evidence>
<comment type="caution">
    <text evidence="7">The sequence shown here is derived from an EMBL/GenBank/DDBJ whole genome shotgun (WGS) entry which is preliminary data.</text>
</comment>
<dbReference type="PANTHER" id="PTHR43065:SF48">
    <property type="entry name" value="HISTIDINE KINASE"/>
    <property type="match status" value="1"/>
</dbReference>
<evidence type="ECO:0000256" key="1">
    <source>
        <dbReference type="ARBA" id="ARBA00000085"/>
    </source>
</evidence>
<gene>
    <name evidence="7" type="ORF">ACIBG2_14850</name>
</gene>
<protein>
    <recommendedName>
        <fullName evidence="2">histidine kinase</fullName>
        <ecNumber evidence="2">2.7.13.3</ecNumber>
    </recommendedName>
</protein>
<organism evidence="7 8">
    <name type="scientific">Nonomuraea typhae</name>
    <dbReference type="NCBI Taxonomy" id="2603600"/>
    <lineage>
        <taxon>Bacteria</taxon>
        <taxon>Bacillati</taxon>
        <taxon>Actinomycetota</taxon>
        <taxon>Actinomycetes</taxon>
        <taxon>Streptosporangiales</taxon>
        <taxon>Streptosporangiaceae</taxon>
        <taxon>Nonomuraea</taxon>
    </lineage>
</organism>
<dbReference type="CDD" id="cd00038">
    <property type="entry name" value="CAP_ED"/>
    <property type="match status" value="1"/>
</dbReference>
<dbReference type="SMART" id="SM00387">
    <property type="entry name" value="HATPase_c"/>
    <property type="match status" value="1"/>
</dbReference>
<dbReference type="Gene3D" id="1.10.287.130">
    <property type="match status" value="1"/>
</dbReference>
<reference evidence="7 8" key="1">
    <citation type="submission" date="2024-10" db="EMBL/GenBank/DDBJ databases">
        <title>The Natural Products Discovery Center: Release of the First 8490 Sequenced Strains for Exploring Actinobacteria Biosynthetic Diversity.</title>
        <authorList>
            <person name="Kalkreuter E."/>
            <person name="Kautsar S.A."/>
            <person name="Yang D."/>
            <person name="Bader C.D."/>
            <person name="Teijaro C.N."/>
            <person name="Fluegel L."/>
            <person name="Davis C.M."/>
            <person name="Simpson J.R."/>
            <person name="Lauterbach L."/>
            <person name="Steele A.D."/>
            <person name="Gui C."/>
            <person name="Meng S."/>
            <person name="Li G."/>
            <person name="Viehrig K."/>
            <person name="Ye F."/>
            <person name="Su P."/>
            <person name="Kiefer A.F."/>
            <person name="Nichols A."/>
            <person name="Cepeda A.J."/>
            <person name="Yan W."/>
            <person name="Fan B."/>
            <person name="Jiang Y."/>
            <person name="Adhikari A."/>
            <person name="Zheng C.-J."/>
            <person name="Schuster L."/>
            <person name="Cowan T.M."/>
            <person name="Smanski M.J."/>
            <person name="Chevrette M.G."/>
            <person name="De Carvalho L.P.S."/>
            <person name="Shen B."/>
        </authorList>
    </citation>
    <scope>NUCLEOTIDE SEQUENCE [LARGE SCALE GENOMIC DNA]</scope>
    <source>
        <strain evidence="7 8">NPDC050545</strain>
    </source>
</reference>
<keyword evidence="7" id="KW-0547">Nucleotide-binding</keyword>
<dbReference type="PROSITE" id="PS50042">
    <property type="entry name" value="CNMP_BINDING_3"/>
    <property type="match status" value="1"/>
</dbReference>
<dbReference type="InterPro" id="IPR036890">
    <property type="entry name" value="HATPase_C_sf"/>
</dbReference>
<dbReference type="InterPro" id="IPR003594">
    <property type="entry name" value="HATPase_dom"/>
</dbReference>
<keyword evidence="4" id="KW-0902">Two-component regulatory system</keyword>
<dbReference type="Pfam" id="PF00027">
    <property type="entry name" value="cNMP_binding"/>
    <property type="match status" value="1"/>
</dbReference>
<keyword evidence="3" id="KW-0808">Transferase</keyword>
<dbReference type="InterPro" id="IPR005467">
    <property type="entry name" value="His_kinase_dom"/>
</dbReference>
<keyword evidence="7" id="KW-0067">ATP-binding</keyword>
<dbReference type="SUPFAM" id="SSF51206">
    <property type="entry name" value="cAMP-binding domain-like"/>
    <property type="match status" value="1"/>
</dbReference>
<feature type="domain" description="Cyclic nucleotide-binding" evidence="5">
    <location>
        <begin position="33"/>
        <end position="141"/>
    </location>
</feature>